<dbReference type="PRINTS" id="PR00301">
    <property type="entry name" value="HEATSHOCK70"/>
</dbReference>
<dbReference type="Gene3D" id="3.90.640.10">
    <property type="entry name" value="Actin, Chain A, domain 4"/>
    <property type="match status" value="1"/>
</dbReference>
<keyword evidence="4" id="KW-0346">Stress response</keyword>
<evidence type="ECO:0000256" key="5">
    <source>
        <dbReference type="ARBA" id="ARBA00023186"/>
    </source>
</evidence>
<protein>
    <submittedName>
        <fullName evidence="7">Hsp70 family protein</fullName>
    </submittedName>
</protein>
<comment type="similarity">
    <text evidence="1 6">Belongs to the heat shock protein 70 family.</text>
</comment>
<organism evidence="7 10">
    <name type="scientific">Micromonospora terminaliae</name>
    <dbReference type="NCBI Taxonomy" id="1914461"/>
    <lineage>
        <taxon>Bacteria</taxon>
        <taxon>Bacillati</taxon>
        <taxon>Actinomycetota</taxon>
        <taxon>Actinomycetes</taxon>
        <taxon>Micromonosporales</taxon>
        <taxon>Micromonosporaceae</taxon>
        <taxon>Micromonospora</taxon>
    </lineage>
</organism>
<keyword evidence="5" id="KW-0143">Chaperone</keyword>
<dbReference type="EMBL" id="JAAHBZ010000003">
    <property type="protein sequence ID" value="NES28135.1"/>
    <property type="molecule type" value="Genomic_DNA"/>
</dbReference>
<dbReference type="Gene3D" id="3.30.420.40">
    <property type="match status" value="2"/>
</dbReference>
<evidence type="ECO:0000256" key="4">
    <source>
        <dbReference type="ARBA" id="ARBA00023016"/>
    </source>
</evidence>
<reference evidence="7 10" key="2">
    <citation type="submission" date="2020-02" db="EMBL/GenBank/DDBJ databases">
        <title>WGS of Micromonospora spp. isolated from hot spring.</title>
        <authorList>
            <person name="Thawai C."/>
        </authorList>
    </citation>
    <scope>NUCLEOTIDE SEQUENCE [LARGE SCALE GENOMIC DNA]</scope>
    <source>
        <strain evidence="7 10">TMS7</strain>
    </source>
</reference>
<proteinExistence type="inferred from homology"/>
<dbReference type="SUPFAM" id="SSF53067">
    <property type="entry name" value="Actin-like ATPase domain"/>
    <property type="match status" value="2"/>
</dbReference>
<keyword evidence="2 6" id="KW-0547">Nucleotide-binding</keyword>
<dbReference type="InterPro" id="IPR043129">
    <property type="entry name" value="ATPase_NBD"/>
</dbReference>
<dbReference type="EMBL" id="CP045309">
    <property type="protein sequence ID" value="QGL47120.1"/>
    <property type="molecule type" value="Genomic_DNA"/>
</dbReference>
<keyword evidence="9" id="KW-1185">Reference proteome</keyword>
<evidence type="ECO:0000256" key="3">
    <source>
        <dbReference type="ARBA" id="ARBA00022840"/>
    </source>
</evidence>
<evidence type="ECO:0000256" key="6">
    <source>
        <dbReference type="RuleBase" id="RU003322"/>
    </source>
</evidence>
<dbReference type="InterPro" id="IPR018181">
    <property type="entry name" value="Heat_shock_70_CS"/>
</dbReference>
<name>A0AAJ2ZDG1_9ACTN</name>
<dbReference type="PANTHER" id="PTHR19375">
    <property type="entry name" value="HEAT SHOCK PROTEIN 70KDA"/>
    <property type="match status" value="1"/>
</dbReference>
<dbReference type="RefSeq" id="WP_154226465.1">
    <property type="nucleotide sequence ID" value="NZ_CP045309.1"/>
</dbReference>
<dbReference type="AlphaFoldDB" id="A0AAJ2ZDG1"/>
<dbReference type="Proteomes" id="UP000402241">
    <property type="component" value="Chromosome"/>
</dbReference>
<evidence type="ECO:0000256" key="1">
    <source>
        <dbReference type="ARBA" id="ARBA00007381"/>
    </source>
</evidence>
<evidence type="ECO:0000313" key="10">
    <source>
        <dbReference type="Proteomes" id="UP000477779"/>
    </source>
</evidence>
<dbReference type="Proteomes" id="UP000477779">
    <property type="component" value="Unassembled WGS sequence"/>
</dbReference>
<evidence type="ECO:0000313" key="8">
    <source>
        <dbReference type="EMBL" id="QGL47120.1"/>
    </source>
</evidence>
<evidence type="ECO:0000256" key="2">
    <source>
        <dbReference type="ARBA" id="ARBA00022741"/>
    </source>
</evidence>
<dbReference type="Pfam" id="PF00012">
    <property type="entry name" value="HSP70"/>
    <property type="match status" value="1"/>
</dbReference>
<dbReference type="InterPro" id="IPR013126">
    <property type="entry name" value="Hsp_70_fam"/>
</dbReference>
<reference evidence="8 9" key="1">
    <citation type="submission" date="2019-10" db="EMBL/GenBank/DDBJ databases">
        <title>Genome Sequence of Micromonospora terminaliae DSM 101760.</title>
        <authorList>
            <person name="Guo L."/>
        </authorList>
    </citation>
    <scope>NUCLEOTIDE SEQUENCE [LARGE SCALE GENOMIC DNA]</scope>
    <source>
        <strain evidence="8 9">DSM 101760</strain>
    </source>
</reference>
<evidence type="ECO:0000313" key="9">
    <source>
        <dbReference type="Proteomes" id="UP000402241"/>
    </source>
</evidence>
<keyword evidence="3 6" id="KW-0067">ATP-binding</keyword>
<dbReference type="PROSITE" id="PS01036">
    <property type="entry name" value="HSP70_3"/>
    <property type="match status" value="1"/>
</dbReference>
<evidence type="ECO:0000313" key="7">
    <source>
        <dbReference type="EMBL" id="NES28135.1"/>
    </source>
</evidence>
<gene>
    <name evidence="7" type="ORF">G3561_11335</name>
    <name evidence="8" type="ORF">GCE86_08695</name>
</gene>
<dbReference type="GO" id="GO:0140662">
    <property type="term" value="F:ATP-dependent protein folding chaperone"/>
    <property type="evidence" value="ECO:0007669"/>
    <property type="project" value="InterPro"/>
</dbReference>
<accession>A0AAJ2ZDG1</accession>
<dbReference type="GO" id="GO:0005524">
    <property type="term" value="F:ATP binding"/>
    <property type="evidence" value="ECO:0007669"/>
    <property type="project" value="UniProtKB-KW"/>
</dbReference>
<sequence>MGGTHGHAVGVDFGTSTSLVATRAGRRPVEIAPLGRTTRSFPSVAGYRGETLLIGEDADALPSDQVIRSVKRAITENAETVALPGPDGPRAVPADEVIIAVMAEIGERAARAGEPLTSDREFRLGCPAMWDGPQRQRLLGLAAKAGLPVEDSALVDEPIAAGIAWVTHRFLAYGERPEGRLLVFDMGGGTLDIAVLDIVGGAHPEVSVLTALGTAYAGDMLDHAIARDLFEDLGGRDFDFEAVSHPELLRALVLRAARDAKVNLSRLPEHRVVLPSRGIGRVPVLTYTREQLEDAFRPQMDAAEQLVWAALRAARLTERGNRSPSELRALGPAQLSRDIDYVLLAGGMSRIPYVERRIGALFPNAQVFDNAGVEPDEAIVAGLADTAGYERLNLHRPGFDFVVEWEENGQLRQETLYAAYTPFYEPWQVLSGQSDLGYARHGRDFPGPQQGTGRLRVRATTGEPLGLTFDGQTMDGVSLTFGRDMGFKLYCDGRILIRHGSGKRVHMRVDRWPVIRGRDHAQLVLRSAEEAIPTPPTPWYMEKEWAPPIR</sequence>